<feature type="compositionally biased region" description="Pro residues" evidence="3">
    <location>
        <begin position="1300"/>
        <end position="1314"/>
    </location>
</feature>
<feature type="region of interest" description="Disordered" evidence="3">
    <location>
        <begin position="605"/>
        <end position="656"/>
    </location>
</feature>
<reference evidence="5 6" key="1">
    <citation type="journal article" date="2018" name="Cell">
        <title>The Chara Genome: Secondary Complexity and Implications for Plant Terrestrialization.</title>
        <authorList>
            <person name="Nishiyama T."/>
            <person name="Sakayama H."/>
            <person name="Vries J.D."/>
            <person name="Buschmann H."/>
            <person name="Saint-Marcoux D."/>
            <person name="Ullrich K.K."/>
            <person name="Haas F.B."/>
            <person name="Vanderstraeten L."/>
            <person name="Becker D."/>
            <person name="Lang D."/>
            <person name="Vosolsobe S."/>
            <person name="Rombauts S."/>
            <person name="Wilhelmsson P.K.I."/>
            <person name="Janitza P."/>
            <person name="Kern R."/>
            <person name="Heyl A."/>
            <person name="Rumpler F."/>
            <person name="Villalobos L.I.A.C."/>
            <person name="Clay J.M."/>
            <person name="Skokan R."/>
            <person name="Toyoda A."/>
            <person name="Suzuki Y."/>
            <person name="Kagoshima H."/>
            <person name="Schijlen E."/>
            <person name="Tajeshwar N."/>
            <person name="Catarino B."/>
            <person name="Hetherington A.J."/>
            <person name="Saltykova A."/>
            <person name="Bonnot C."/>
            <person name="Breuninger H."/>
            <person name="Symeonidi A."/>
            <person name="Radhakrishnan G.V."/>
            <person name="Van Nieuwerburgh F."/>
            <person name="Deforce D."/>
            <person name="Chang C."/>
            <person name="Karol K.G."/>
            <person name="Hedrich R."/>
            <person name="Ulvskov P."/>
            <person name="Glockner G."/>
            <person name="Delwiche C.F."/>
            <person name="Petrasek J."/>
            <person name="Van de Peer Y."/>
            <person name="Friml J."/>
            <person name="Beilby M."/>
            <person name="Dolan L."/>
            <person name="Kohara Y."/>
            <person name="Sugano S."/>
            <person name="Fujiyama A."/>
            <person name="Delaux P.-M."/>
            <person name="Quint M."/>
            <person name="TheiBen G."/>
            <person name="Hagemann M."/>
            <person name="Harholt J."/>
            <person name="Dunand C."/>
            <person name="Zachgo S."/>
            <person name="Langdale J."/>
            <person name="Maumus F."/>
            <person name="Straeten D.V.D."/>
            <person name="Gould S.B."/>
            <person name="Rensing S.A."/>
        </authorList>
    </citation>
    <scope>NUCLEOTIDE SEQUENCE [LARGE SCALE GENOMIC DNA]</scope>
    <source>
        <strain evidence="5 6">S276</strain>
    </source>
</reference>
<dbReference type="STRING" id="69332.A0A388M7A6"/>
<evidence type="ECO:0000256" key="3">
    <source>
        <dbReference type="SAM" id="MobiDB-lite"/>
    </source>
</evidence>
<dbReference type="SMART" id="SM00220">
    <property type="entry name" value="S_TKc"/>
    <property type="match status" value="1"/>
</dbReference>
<accession>A0A388M7A6</accession>
<feature type="compositionally biased region" description="Polar residues" evidence="3">
    <location>
        <begin position="1370"/>
        <end position="1386"/>
    </location>
</feature>
<dbReference type="InterPro" id="IPR021109">
    <property type="entry name" value="Peptidase_aspartic_dom_sf"/>
</dbReference>
<dbReference type="PROSITE" id="PS00108">
    <property type="entry name" value="PROTEIN_KINASE_ST"/>
    <property type="match status" value="1"/>
</dbReference>
<sequence length="1549" mass="166403">GAKGTRPDNICSGDILKNLNSIVDEGEGAVSAVISPKELACKVLNRLRPDESPISADRRVMWHKPVEPFLPSINTSINTSCYSALRDVVFASNSTKFYFVLDEYCVGGQPRSINVRRLSIRKADLLEQANQGSKSLAENEVNQVITYWWPSAESAGAAAASPFVLDISTDQTNPMAISWGMDLTASGAHLIVGTSPTGTGGGKPAIAAISTTNGSHVSVTAPADVLSGLSFNPNRTHLFIADIVHPIKILSTAVGESGLPINSSKEWRTISELSGRGDLNVSDVSFRRQTFVADGRCMYFLDRINSRVWGVDPLLSSSFSSSSPSAATLIAEYGQGGGDAEGYDGHGSSFKWSGDVVATPDGCNIFATDGKLGLLRWLKLDSPCSTARSVVTLAAMPDDRFHGLALHEYGGELFLFVGDSYGNLFEFKIDSSKLHPCAASAPLPPSIPAESSPPTSGSLPPLSVAPNTPSSLSSSPSSGTETFSSIPPVSLSNPEASTSVSPASSSFPDNLSPGVVSKTHSHNLWLIIGVPILSLAMVSTIASVAFFACESRRQGRVAKLEICSVNTRETSSLETGLWKPSMSRQFICKFMAEIAGDPVKVACPQQAPSGSGDVEHGGRGEESQPVHMAGTRMLRTTSCAPPPGPGGVHQHGGEEPQALDTAQKRMLPTTSCAPSGSGRAEQHGGEESPPVHTAGFTRMLPTSSCAPPGSEGVQQHGGEETQPVSTSGKRIRLITSWGPTTSRHFEHLGKNRQPVGTAGKRMLMRTSRTPSGSGVAVRGWSRRMLTRTRRAPSGSGVVVRGWSRRTGMCCGGVGDGGEEPHPFEVKRFRFAELSQCTDDFSSSSRVGERGAFGEVYRGRIGEQQVAIKLMSGELTASRRRMFIAEVNVLSRLHHANLIRLVGYCGEGSRAALVYPYFPGGSLYDRLHRREESIAREPLVPPPLTLVERMCIAMQIAKGLAYLHDGADPPIIHRDVKSSNVLLGDGSGVALPVVVADFGLATTGGRGGGVVTEREAVVKTLHGWGTVGYMAPEYWSSGVLSQMIDVYSFGVILLELLTGRKPVWAAPSGVGLLTLVESVDWAKPLLESGHRVEAGGMLSEMVDPCLRDEAVGLPSGLVVMERMLCLARKCLARQERLTLHVAALRRLLAILSDPNRTLPIIPVRLGTSTRVYSALWDSGSQGGFIHPRVVKEVRLPMRGSPTPISVILGDDKTQRFFDQTVTDLPFFLTLEPTDRSPASRRHRFSAHFGVMETGYDFILGTPWSRRFRSTEADWATNTLVLKTKCGQTYRVPFIGTTTIPRPDPPPPEPSVPTPSPSITVTSPRQFAHFIRQDDVTFFMVDVTDLLHYDPPCPDAELIPLEPDPPSISMAPISTSVPLPSVKSTPPSGTDVDAKELARYTADLEPTIRDLIREYHDVFPSSFSYAGIPPMRDVEHSIQLVPDYRRLRVGERALEADGPVGGGDEYDNGDEGECEAQNYDRSDAFPLRTASMGGRGSKSRAFASTGRWGKKAVAGGGEAEVDGEAEGGRNFWSVEHMVALIRAKRDQDVQL</sequence>
<comment type="caution">
    <text evidence="5">The sequence shown here is derived from an EMBL/GenBank/DDBJ whole genome shotgun (WGS) entry which is preliminary data.</text>
</comment>
<protein>
    <recommendedName>
        <fullName evidence="4">Protein kinase domain-containing protein</fullName>
    </recommendedName>
</protein>
<feature type="compositionally biased region" description="Low complexity" evidence="3">
    <location>
        <begin position="497"/>
        <end position="506"/>
    </location>
</feature>
<evidence type="ECO:0000256" key="2">
    <source>
        <dbReference type="ARBA" id="ARBA00022840"/>
    </source>
</evidence>
<dbReference type="GO" id="GO:0004672">
    <property type="term" value="F:protein kinase activity"/>
    <property type="evidence" value="ECO:0007669"/>
    <property type="project" value="InterPro"/>
</dbReference>
<evidence type="ECO:0000259" key="4">
    <source>
        <dbReference type="PROSITE" id="PS50011"/>
    </source>
</evidence>
<dbReference type="InterPro" id="IPR008271">
    <property type="entry name" value="Ser/Thr_kinase_AS"/>
</dbReference>
<feature type="region of interest" description="Disordered" evidence="3">
    <location>
        <begin position="1295"/>
        <end position="1318"/>
    </location>
</feature>
<evidence type="ECO:0000313" key="6">
    <source>
        <dbReference type="Proteomes" id="UP000265515"/>
    </source>
</evidence>
<dbReference type="InterPro" id="IPR011009">
    <property type="entry name" value="Kinase-like_dom_sf"/>
</dbReference>
<feature type="region of interest" description="Disordered" evidence="3">
    <location>
        <begin position="1370"/>
        <end position="1390"/>
    </location>
</feature>
<dbReference type="Pfam" id="PF07714">
    <property type="entry name" value="PK_Tyr_Ser-Thr"/>
    <property type="match status" value="1"/>
</dbReference>
<keyword evidence="1" id="KW-0547">Nucleotide-binding</keyword>
<feature type="compositionally biased region" description="Low complexity" evidence="3">
    <location>
        <begin position="448"/>
        <end position="485"/>
    </location>
</feature>
<dbReference type="InterPro" id="IPR000719">
    <property type="entry name" value="Prot_kinase_dom"/>
</dbReference>
<feature type="region of interest" description="Disordered" evidence="3">
    <location>
        <begin position="668"/>
        <end position="729"/>
    </location>
</feature>
<dbReference type="SUPFAM" id="SSF75011">
    <property type="entry name" value="3-carboxy-cis,cis-mucoante lactonizing enzyme"/>
    <property type="match status" value="1"/>
</dbReference>
<dbReference type="Gene3D" id="2.40.70.10">
    <property type="entry name" value="Acid Proteases"/>
    <property type="match status" value="1"/>
</dbReference>
<dbReference type="SUPFAM" id="SSF56112">
    <property type="entry name" value="Protein kinase-like (PK-like)"/>
    <property type="match status" value="1"/>
</dbReference>
<feature type="compositionally biased region" description="Basic and acidic residues" evidence="3">
    <location>
        <begin position="613"/>
        <end position="624"/>
    </location>
</feature>
<evidence type="ECO:0000256" key="1">
    <source>
        <dbReference type="ARBA" id="ARBA00022741"/>
    </source>
</evidence>
<organism evidence="5 6">
    <name type="scientific">Chara braunii</name>
    <name type="common">Braun's stonewort</name>
    <dbReference type="NCBI Taxonomy" id="69332"/>
    <lineage>
        <taxon>Eukaryota</taxon>
        <taxon>Viridiplantae</taxon>
        <taxon>Streptophyta</taxon>
        <taxon>Charophyceae</taxon>
        <taxon>Charales</taxon>
        <taxon>Characeae</taxon>
        <taxon>Chara</taxon>
    </lineage>
</organism>
<keyword evidence="6" id="KW-1185">Reference proteome</keyword>
<feature type="compositionally biased region" description="Acidic residues" evidence="3">
    <location>
        <begin position="1462"/>
        <end position="1472"/>
    </location>
</feature>
<keyword evidence="2" id="KW-0067">ATP-binding</keyword>
<feature type="non-terminal residue" evidence="5">
    <location>
        <position position="1"/>
    </location>
</feature>
<dbReference type="CDD" id="cd00303">
    <property type="entry name" value="retropepsin_like"/>
    <property type="match status" value="1"/>
</dbReference>
<feature type="region of interest" description="Disordered" evidence="3">
    <location>
        <begin position="445"/>
        <end position="509"/>
    </location>
</feature>
<dbReference type="EMBL" id="BFEA01000808">
    <property type="protein sequence ID" value="GBG90395.1"/>
    <property type="molecule type" value="Genomic_DNA"/>
</dbReference>
<dbReference type="PANTHER" id="PTHR47989">
    <property type="entry name" value="OS01G0750732 PROTEIN"/>
    <property type="match status" value="1"/>
</dbReference>
<dbReference type="Gene3D" id="3.30.200.20">
    <property type="entry name" value="Phosphorylase Kinase, domain 1"/>
    <property type="match status" value="1"/>
</dbReference>
<name>A0A388M7A6_CHABU</name>
<dbReference type="GO" id="GO:0005524">
    <property type="term" value="F:ATP binding"/>
    <property type="evidence" value="ECO:0007669"/>
    <property type="project" value="UniProtKB-KW"/>
</dbReference>
<proteinExistence type="predicted"/>
<evidence type="ECO:0000313" key="5">
    <source>
        <dbReference type="EMBL" id="GBG90395.1"/>
    </source>
</evidence>
<dbReference type="InterPro" id="IPR001245">
    <property type="entry name" value="Ser-Thr/Tyr_kinase_cat_dom"/>
</dbReference>
<feature type="domain" description="Protein kinase" evidence="4">
    <location>
        <begin position="841"/>
        <end position="1125"/>
    </location>
</feature>
<dbReference type="Proteomes" id="UP000265515">
    <property type="component" value="Unassembled WGS sequence"/>
</dbReference>
<gene>
    <name evidence="5" type="ORF">CBR_g50643</name>
</gene>
<feature type="region of interest" description="Disordered" evidence="3">
    <location>
        <begin position="1453"/>
        <end position="1472"/>
    </location>
</feature>
<dbReference type="Gene3D" id="1.10.510.10">
    <property type="entry name" value="Transferase(Phosphotransferase) domain 1"/>
    <property type="match status" value="1"/>
</dbReference>
<dbReference type="PROSITE" id="PS50011">
    <property type="entry name" value="PROTEIN_KINASE_DOM"/>
    <property type="match status" value="1"/>
</dbReference>
<dbReference type="PANTHER" id="PTHR47989:SF47">
    <property type="entry name" value="SERINE_THREONINE-PROTEIN KINASE PBL28-RELATED"/>
    <property type="match status" value="1"/>
</dbReference>
<dbReference type="Gramene" id="GBG90395">
    <property type="protein sequence ID" value="GBG90395"/>
    <property type="gene ID" value="CBR_g50643"/>
</dbReference>